<evidence type="ECO:0000256" key="14">
    <source>
        <dbReference type="ARBA" id="ARBA00051454"/>
    </source>
</evidence>
<protein>
    <recommendedName>
        <fullName evidence="3">fatty acid amide hydrolase</fullName>
        <ecNumber evidence="3">3.5.1.99</ecNumber>
    </recommendedName>
    <alternativeName>
        <fullName evidence="17">Anandamide amidohydrolase 1</fullName>
    </alternativeName>
</protein>
<comment type="catalytic activity">
    <reaction evidence="14">
        <text>N-octadecanoyl ethanolamine + H2O = octadecanoate + ethanolamine</text>
        <dbReference type="Rhea" id="RHEA:63124"/>
        <dbReference type="ChEBI" id="CHEBI:15377"/>
        <dbReference type="ChEBI" id="CHEBI:25629"/>
        <dbReference type="ChEBI" id="CHEBI:57603"/>
        <dbReference type="ChEBI" id="CHEBI:85299"/>
    </reaction>
    <physiologicalReaction direction="left-to-right" evidence="14">
        <dbReference type="Rhea" id="RHEA:63125"/>
    </physiologicalReaction>
</comment>
<comment type="catalytic activity">
    <reaction evidence="15">
        <text>N-docosanoyl-ethanolamine + H2O = docosanoate + ethanolamine</text>
        <dbReference type="Rhea" id="RHEA:63128"/>
        <dbReference type="ChEBI" id="CHEBI:15377"/>
        <dbReference type="ChEBI" id="CHEBI:23858"/>
        <dbReference type="ChEBI" id="CHEBI:57603"/>
        <dbReference type="ChEBI" id="CHEBI:146186"/>
    </reaction>
    <physiologicalReaction direction="left-to-right" evidence="15">
        <dbReference type="Rhea" id="RHEA:63129"/>
    </physiologicalReaction>
</comment>
<sequence length="454" mass="49907">MDMKTGKKGYLHGIPISVKENYYLEGYDCTGGMSIYLDDCVTEENTLIKILKKQGAIPFVRTNIPQSMMTYECSNPIYGQTKNPHDVTRGPGGSSGGEAALIAAKGSILGFGTDIGGSIRIPSHFCGVYGLKPTVGRISKKNMLPFQSGQTLVQAAAGPLASDMGGLVAVMKSLLVPAMFEQDPTCPPIEFRNEIFESKRPLRIGYFLDNGYITPVPACQRAVSLATEVLQTRGHTIVKFDPPDMYACFELFLLSTFGDGGESFIEALKDDLVDPALKLAHMGLILPRWLNLFLGWVLSKFGRDKMMYILSKSMRGPGSVGKYWKIAERNEAYKKQMLRRWRANKLDVLICPGFAFPAVRSGNVFNVMGGVTYTVLFNLLNYPTGSMPVTKVTCEDEANMADYPSKTAYEKAMKKDNVGSTGLPVNIQCAAQPYQEELVLRVMAELEQGLKAQN</sequence>
<accession>A0A210PW39</accession>
<dbReference type="InterPro" id="IPR020556">
    <property type="entry name" value="Amidase_CS"/>
</dbReference>
<dbReference type="FunFam" id="3.90.1300.10:FF:000001">
    <property type="entry name" value="Fatty-acid amide hydrolase 1"/>
    <property type="match status" value="1"/>
</dbReference>
<comment type="catalytic activity">
    <reaction evidence="8">
        <text>(9Z)-octadecenoate + glycine = N-(9Z-octadecenoyl)glycine + H2O</text>
        <dbReference type="Rhea" id="RHEA:51316"/>
        <dbReference type="ChEBI" id="CHEBI:15377"/>
        <dbReference type="ChEBI" id="CHEBI:30823"/>
        <dbReference type="ChEBI" id="CHEBI:57305"/>
        <dbReference type="ChEBI" id="CHEBI:133992"/>
    </reaction>
    <physiologicalReaction direction="right-to-left" evidence="8">
        <dbReference type="Rhea" id="RHEA:51318"/>
    </physiologicalReaction>
</comment>
<evidence type="ECO:0000259" key="18">
    <source>
        <dbReference type="Pfam" id="PF01425"/>
    </source>
</evidence>
<comment type="catalytic activity">
    <reaction evidence="13">
        <text>N-(9Z-hexadecenoyl) ethanolamine + H2O = (9Z)-hexadecenoate + ethanolamine</text>
        <dbReference type="Rhea" id="RHEA:35563"/>
        <dbReference type="ChEBI" id="CHEBI:15377"/>
        <dbReference type="ChEBI" id="CHEBI:32372"/>
        <dbReference type="ChEBI" id="CHEBI:57603"/>
        <dbReference type="ChEBI" id="CHEBI:71465"/>
    </reaction>
    <physiologicalReaction direction="left-to-right" evidence="13">
        <dbReference type="Rhea" id="RHEA:35564"/>
    </physiologicalReaction>
</comment>
<gene>
    <name evidence="19" type="ORF">KP79_PYT19211</name>
</gene>
<dbReference type="PANTHER" id="PTHR45847">
    <property type="entry name" value="FATTY ACID AMIDE HYDROLASE"/>
    <property type="match status" value="1"/>
</dbReference>
<comment type="catalytic activity">
    <reaction evidence="12">
        <text>N-(15Z-tetracosenoyl)-ethanolamine + H2O = (15Z)-tetracosenoate + ethanolamine</text>
        <dbReference type="Rhea" id="RHEA:63144"/>
        <dbReference type="ChEBI" id="CHEBI:15377"/>
        <dbReference type="ChEBI" id="CHEBI:32392"/>
        <dbReference type="ChEBI" id="CHEBI:57603"/>
        <dbReference type="ChEBI" id="CHEBI:146187"/>
    </reaction>
    <physiologicalReaction direction="left-to-right" evidence="12">
        <dbReference type="Rhea" id="RHEA:63145"/>
    </physiologicalReaction>
</comment>
<keyword evidence="20" id="KW-1185">Reference proteome</keyword>
<dbReference type="InterPro" id="IPR036928">
    <property type="entry name" value="AS_sf"/>
</dbReference>
<dbReference type="Proteomes" id="UP000242188">
    <property type="component" value="Unassembled WGS sequence"/>
</dbReference>
<evidence type="ECO:0000256" key="5">
    <source>
        <dbReference type="ARBA" id="ARBA00022801"/>
    </source>
</evidence>
<evidence type="ECO:0000256" key="3">
    <source>
        <dbReference type="ARBA" id="ARBA00012112"/>
    </source>
</evidence>
<comment type="catalytic activity">
    <reaction evidence="11">
        <text>N-(5Z,8Z,11Z,14Z-eicosatetraenoyl)-L-serine + H2O = (5Z,8Z,11Z,14Z)-eicosatetraenoate + L-serine</text>
        <dbReference type="Rhea" id="RHEA:64116"/>
        <dbReference type="ChEBI" id="CHEBI:15377"/>
        <dbReference type="ChEBI" id="CHEBI:32395"/>
        <dbReference type="ChEBI" id="CHEBI:33384"/>
        <dbReference type="ChEBI" id="CHEBI:149697"/>
    </reaction>
    <physiologicalReaction direction="left-to-right" evidence="11">
        <dbReference type="Rhea" id="RHEA:64117"/>
    </physiologicalReaction>
</comment>
<evidence type="ECO:0000256" key="17">
    <source>
        <dbReference type="ARBA" id="ARBA00077216"/>
    </source>
</evidence>
<comment type="similarity">
    <text evidence="2">Belongs to the amidase family.</text>
</comment>
<dbReference type="GO" id="GO:0004040">
    <property type="term" value="F:amidase activity"/>
    <property type="evidence" value="ECO:0007669"/>
    <property type="project" value="TreeGrafter"/>
</dbReference>
<evidence type="ECO:0000256" key="15">
    <source>
        <dbReference type="ARBA" id="ARBA00052458"/>
    </source>
</evidence>
<dbReference type="InterPro" id="IPR052096">
    <property type="entry name" value="Endocannabinoid_amidase"/>
</dbReference>
<evidence type="ECO:0000256" key="2">
    <source>
        <dbReference type="ARBA" id="ARBA00009199"/>
    </source>
</evidence>
<name>A0A210PW39_MIZYE</name>
<evidence type="ECO:0000313" key="20">
    <source>
        <dbReference type="Proteomes" id="UP000242188"/>
    </source>
</evidence>
<evidence type="ECO:0000313" key="19">
    <source>
        <dbReference type="EMBL" id="OWF40686.1"/>
    </source>
</evidence>
<evidence type="ECO:0000256" key="6">
    <source>
        <dbReference type="ARBA" id="ARBA00022963"/>
    </source>
</evidence>
<organism evidence="19 20">
    <name type="scientific">Mizuhopecten yessoensis</name>
    <name type="common">Japanese scallop</name>
    <name type="synonym">Patinopecten yessoensis</name>
    <dbReference type="NCBI Taxonomy" id="6573"/>
    <lineage>
        <taxon>Eukaryota</taxon>
        <taxon>Metazoa</taxon>
        <taxon>Spiralia</taxon>
        <taxon>Lophotrochozoa</taxon>
        <taxon>Mollusca</taxon>
        <taxon>Bivalvia</taxon>
        <taxon>Autobranchia</taxon>
        <taxon>Pteriomorphia</taxon>
        <taxon>Pectinida</taxon>
        <taxon>Pectinoidea</taxon>
        <taxon>Pectinidae</taxon>
        <taxon>Mizuhopecten</taxon>
    </lineage>
</organism>
<dbReference type="InterPro" id="IPR023631">
    <property type="entry name" value="Amidase_dom"/>
</dbReference>
<comment type="catalytic activity">
    <reaction evidence="16">
        <text>N-(5Z,8Z,11Z,14Z)-eicosatetraenoyl-glycine + H2O = (5Z,8Z,11Z,14Z)-eicosatetraenoate + glycine</text>
        <dbReference type="Rhea" id="RHEA:64108"/>
        <dbReference type="ChEBI" id="CHEBI:15377"/>
        <dbReference type="ChEBI" id="CHEBI:32395"/>
        <dbReference type="ChEBI" id="CHEBI:57305"/>
        <dbReference type="ChEBI" id="CHEBI:59002"/>
    </reaction>
    <physiologicalReaction direction="left-to-right" evidence="16">
        <dbReference type="Rhea" id="RHEA:64109"/>
    </physiologicalReaction>
</comment>
<evidence type="ECO:0000256" key="1">
    <source>
        <dbReference type="ARBA" id="ARBA00000208"/>
    </source>
</evidence>
<dbReference type="EC" id="3.5.1.99" evidence="3"/>
<evidence type="ECO:0000256" key="16">
    <source>
        <dbReference type="ARBA" id="ARBA00052709"/>
    </source>
</evidence>
<evidence type="ECO:0000256" key="12">
    <source>
        <dbReference type="ARBA" id="ARBA00050992"/>
    </source>
</evidence>
<keyword evidence="5 19" id="KW-0378">Hydrolase</keyword>
<evidence type="ECO:0000256" key="4">
    <source>
        <dbReference type="ARBA" id="ARBA00022553"/>
    </source>
</evidence>
<keyword evidence="6" id="KW-0442">Lipid degradation</keyword>
<proteinExistence type="inferred from homology"/>
<evidence type="ECO:0000256" key="11">
    <source>
        <dbReference type="ARBA" id="ARBA00050294"/>
    </source>
</evidence>
<evidence type="ECO:0000256" key="10">
    <source>
        <dbReference type="ARBA" id="ARBA00048606"/>
    </source>
</evidence>
<reference evidence="19 20" key="1">
    <citation type="journal article" date="2017" name="Nat. Ecol. Evol.">
        <title>Scallop genome provides insights into evolution of bilaterian karyotype and development.</title>
        <authorList>
            <person name="Wang S."/>
            <person name="Zhang J."/>
            <person name="Jiao W."/>
            <person name="Li J."/>
            <person name="Xun X."/>
            <person name="Sun Y."/>
            <person name="Guo X."/>
            <person name="Huan P."/>
            <person name="Dong B."/>
            <person name="Zhang L."/>
            <person name="Hu X."/>
            <person name="Sun X."/>
            <person name="Wang J."/>
            <person name="Zhao C."/>
            <person name="Wang Y."/>
            <person name="Wang D."/>
            <person name="Huang X."/>
            <person name="Wang R."/>
            <person name="Lv J."/>
            <person name="Li Y."/>
            <person name="Zhang Z."/>
            <person name="Liu B."/>
            <person name="Lu W."/>
            <person name="Hui Y."/>
            <person name="Liang J."/>
            <person name="Zhou Z."/>
            <person name="Hou R."/>
            <person name="Li X."/>
            <person name="Liu Y."/>
            <person name="Li H."/>
            <person name="Ning X."/>
            <person name="Lin Y."/>
            <person name="Zhao L."/>
            <person name="Xing Q."/>
            <person name="Dou J."/>
            <person name="Li Y."/>
            <person name="Mao J."/>
            <person name="Guo H."/>
            <person name="Dou H."/>
            <person name="Li T."/>
            <person name="Mu C."/>
            <person name="Jiang W."/>
            <person name="Fu Q."/>
            <person name="Fu X."/>
            <person name="Miao Y."/>
            <person name="Liu J."/>
            <person name="Yu Q."/>
            <person name="Li R."/>
            <person name="Liao H."/>
            <person name="Li X."/>
            <person name="Kong Y."/>
            <person name="Jiang Z."/>
            <person name="Chourrout D."/>
            <person name="Li R."/>
            <person name="Bao Z."/>
        </authorList>
    </citation>
    <scope>NUCLEOTIDE SEQUENCE [LARGE SCALE GENOMIC DNA]</scope>
    <source>
        <strain evidence="19 20">PY_sf001</strain>
    </source>
</reference>
<dbReference type="Gene3D" id="3.90.1300.10">
    <property type="entry name" value="Amidase signature (AS) domain"/>
    <property type="match status" value="1"/>
</dbReference>
<comment type="catalytic activity">
    <reaction evidence="10">
        <text>N-(5Z,8Z,11Z,14Z-eicosatetraenoyl)-ethanolamine + H2O = ethanolamine + (5Z,8Z,11Z,14Z)-eicosatetraenoate</text>
        <dbReference type="Rhea" id="RHEA:26136"/>
        <dbReference type="ChEBI" id="CHEBI:2700"/>
        <dbReference type="ChEBI" id="CHEBI:15377"/>
        <dbReference type="ChEBI" id="CHEBI:32395"/>
        <dbReference type="ChEBI" id="CHEBI:57603"/>
        <dbReference type="EC" id="3.5.1.99"/>
    </reaction>
    <physiologicalReaction direction="left-to-right" evidence="10">
        <dbReference type="Rhea" id="RHEA:26137"/>
    </physiologicalReaction>
</comment>
<evidence type="ECO:0000256" key="7">
    <source>
        <dbReference type="ARBA" id="ARBA00023098"/>
    </source>
</evidence>
<dbReference type="AlphaFoldDB" id="A0A210PW39"/>
<dbReference type="OrthoDB" id="6428749at2759"/>
<feature type="domain" description="Amidase" evidence="18">
    <location>
        <begin position="6"/>
        <end position="440"/>
    </location>
</feature>
<comment type="caution">
    <text evidence="19">The sequence shown here is derived from an EMBL/GenBank/DDBJ whole genome shotgun (WGS) entry which is preliminary data.</text>
</comment>
<dbReference type="PANTHER" id="PTHR45847:SF6">
    <property type="entry name" value="FATTY ACID AMIDE HYDROLASE"/>
    <property type="match status" value="1"/>
</dbReference>
<evidence type="ECO:0000256" key="8">
    <source>
        <dbReference type="ARBA" id="ARBA00047450"/>
    </source>
</evidence>
<dbReference type="GO" id="GO:0017064">
    <property type="term" value="F:fatty acid amide hydrolase activity"/>
    <property type="evidence" value="ECO:0007669"/>
    <property type="project" value="UniProtKB-EC"/>
</dbReference>
<dbReference type="STRING" id="6573.A0A210PW39"/>
<comment type="catalytic activity">
    <reaction evidence="9">
        <text>N-(9Z-octadecenoyl) ethanolamine + H2O = ethanolamine + (9Z)-octadecenoate</text>
        <dbReference type="Rhea" id="RHEA:45060"/>
        <dbReference type="ChEBI" id="CHEBI:15377"/>
        <dbReference type="ChEBI" id="CHEBI:30823"/>
        <dbReference type="ChEBI" id="CHEBI:57603"/>
        <dbReference type="ChEBI" id="CHEBI:71466"/>
    </reaction>
    <physiologicalReaction direction="left-to-right" evidence="9">
        <dbReference type="Rhea" id="RHEA:45061"/>
    </physiologicalReaction>
</comment>
<dbReference type="Pfam" id="PF01425">
    <property type="entry name" value="Amidase"/>
    <property type="match status" value="1"/>
</dbReference>
<keyword evidence="4" id="KW-0597">Phosphoprotein</keyword>
<dbReference type="PROSITE" id="PS00571">
    <property type="entry name" value="AMIDASES"/>
    <property type="match status" value="1"/>
</dbReference>
<comment type="catalytic activity">
    <reaction evidence="1">
        <text>(9Z)-octadecenamide + H2O = (9Z)-octadecenoate + NH4(+)</text>
        <dbReference type="Rhea" id="RHEA:26506"/>
        <dbReference type="ChEBI" id="CHEBI:15377"/>
        <dbReference type="ChEBI" id="CHEBI:28938"/>
        <dbReference type="ChEBI" id="CHEBI:30823"/>
        <dbReference type="ChEBI" id="CHEBI:116314"/>
        <dbReference type="EC" id="3.5.1.99"/>
    </reaction>
    <physiologicalReaction direction="left-to-right" evidence="1">
        <dbReference type="Rhea" id="RHEA:26507"/>
    </physiologicalReaction>
</comment>
<evidence type="ECO:0000256" key="13">
    <source>
        <dbReference type="ARBA" id="ARBA00051346"/>
    </source>
</evidence>
<dbReference type="SUPFAM" id="SSF75304">
    <property type="entry name" value="Amidase signature (AS) enzymes"/>
    <property type="match status" value="1"/>
</dbReference>
<evidence type="ECO:0000256" key="9">
    <source>
        <dbReference type="ARBA" id="ARBA00048052"/>
    </source>
</evidence>
<dbReference type="EMBL" id="NEDP02005456">
    <property type="protein sequence ID" value="OWF40686.1"/>
    <property type="molecule type" value="Genomic_DNA"/>
</dbReference>
<dbReference type="GO" id="GO:0009062">
    <property type="term" value="P:fatty acid catabolic process"/>
    <property type="evidence" value="ECO:0007669"/>
    <property type="project" value="TreeGrafter"/>
</dbReference>
<keyword evidence="7" id="KW-0443">Lipid metabolism</keyword>